<dbReference type="GO" id="GO:0016020">
    <property type="term" value="C:membrane"/>
    <property type="evidence" value="ECO:0007669"/>
    <property type="project" value="InterPro"/>
</dbReference>
<dbReference type="GO" id="GO:0004222">
    <property type="term" value="F:metalloendopeptidase activity"/>
    <property type="evidence" value="ECO:0007669"/>
    <property type="project" value="InterPro"/>
</dbReference>
<dbReference type="GO" id="GO:0005737">
    <property type="term" value="C:cytoplasm"/>
    <property type="evidence" value="ECO:0007669"/>
    <property type="project" value="TreeGrafter"/>
</dbReference>
<protein>
    <submittedName>
        <fullName evidence="2">Peptidase, M50 family protein</fullName>
    </submittedName>
</protein>
<evidence type="ECO:0000313" key="3">
    <source>
        <dbReference type="Proteomes" id="UP000197007"/>
    </source>
</evidence>
<feature type="transmembrane region" description="Helical" evidence="1">
    <location>
        <begin position="161"/>
        <end position="178"/>
    </location>
</feature>
<keyword evidence="1" id="KW-0812">Transmembrane</keyword>
<name>A0A1Z4BKY9_9FLAO</name>
<dbReference type="PANTHER" id="PTHR13325">
    <property type="entry name" value="PROTEASE M50 MEMBRANE-BOUND TRANSCRIPTION FACTOR SITE 2 PROTEASE"/>
    <property type="match status" value="1"/>
</dbReference>
<proteinExistence type="predicted"/>
<feature type="transmembrane region" description="Helical" evidence="1">
    <location>
        <begin position="129"/>
        <end position="149"/>
    </location>
</feature>
<gene>
    <name evidence="2" type="ORF">CBG49_01790</name>
</gene>
<organism evidence="2 3">
    <name type="scientific">Capnocytophaga endodontalis</name>
    <dbReference type="NCBI Taxonomy" id="2708117"/>
    <lineage>
        <taxon>Bacteria</taxon>
        <taxon>Pseudomonadati</taxon>
        <taxon>Bacteroidota</taxon>
        <taxon>Flavobacteriia</taxon>
        <taxon>Flavobacteriales</taxon>
        <taxon>Flavobacteriaceae</taxon>
        <taxon>Capnocytophaga</taxon>
    </lineage>
</organism>
<feature type="transmembrane region" description="Helical" evidence="1">
    <location>
        <begin position="249"/>
        <end position="268"/>
    </location>
</feature>
<sequence>MQKKIPHINPSITFNKLSDNEFILCNTLHKHYLKINKDTYDLLSLIDNERSLQEICELHNQQSEKKITVNALHFLLYNKLSKYGLLVGEEEQIKPYQKPSYLKLSFIIFSKRFIAKITPSLHFLFRKKIAFPLLILCAVMIGTELYLLLDGYKSFKVQESVIFFLVVMAISVTFHELGHATAASHFGAEHGGIGGGFYLFTPVYFADVTDVWRLKKWQRVVVNCAGMYFEIIFCTLLSLVGLLLGQISLTLIAIIVCLHTFFNLNPFLRSDGYWILSDITNKPNLLQHSFRKIGDVFRMIKGKKVQWTKIDFLLLVYGLISYSFIVLFVYYVLFKNPHSILNFPQNLHHFLKSLWDKNATISLVSFGELIVPILFFYLLFSFLKSILRKKKI</sequence>
<reference evidence="3" key="1">
    <citation type="submission" date="2017-06" db="EMBL/GenBank/DDBJ databases">
        <title>Complete genome sequence of Capnocytophaga sp. KCOM 1579 (=ChDC OS43) isolated from a human refractory periapical abscess lesion.</title>
        <authorList>
            <person name="Kook J.-K."/>
            <person name="Park S.-N."/>
            <person name="Lim Y.K."/>
            <person name="Roh H."/>
        </authorList>
    </citation>
    <scope>NUCLEOTIDE SEQUENCE [LARGE SCALE GENOMIC DNA]</scope>
    <source>
        <strain evidence="3">ChDC OS43</strain>
    </source>
</reference>
<dbReference type="EMBL" id="CP022022">
    <property type="protein sequence ID" value="ASF41920.1"/>
    <property type="molecule type" value="Genomic_DNA"/>
</dbReference>
<feature type="transmembrane region" description="Helical" evidence="1">
    <location>
        <begin position="220"/>
        <end position="243"/>
    </location>
</feature>
<dbReference type="InterPro" id="IPR001193">
    <property type="entry name" value="MBTPS2"/>
</dbReference>
<feature type="transmembrane region" description="Helical" evidence="1">
    <location>
        <begin position="312"/>
        <end position="333"/>
    </location>
</feature>
<keyword evidence="1" id="KW-1133">Transmembrane helix</keyword>
<accession>A0A1Z4BKY9</accession>
<evidence type="ECO:0000313" key="2">
    <source>
        <dbReference type="EMBL" id="ASF41920.1"/>
    </source>
</evidence>
<dbReference type="KEGG" id="capn:CBG49_01790"/>
<keyword evidence="3" id="KW-1185">Reference proteome</keyword>
<dbReference type="GO" id="GO:0031293">
    <property type="term" value="P:membrane protein intracellular domain proteolysis"/>
    <property type="evidence" value="ECO:0007669"/>
    <property type="project" value="TreeGrafter"/>
</dbReference>
<dbReference type="RefSeq" id="WP_088593125.1">
    <property type="nucleotide sequence ID" value="NZ_CP022022.1"/>
</dbReference>
<keyword evidence="1" id="KW-0472">Membrane</keyword>
<feature type="transmembrane region" description="Helical" evidence="1">
    <location>
        <begin position="359"/>
        <end position="383"/>
    </location>
</feature>
<dbReference type="PANTHER" id="PTHR13325:SF3">
    <property type="entry name" value="MEMBRANE-BOUND TRANSCRIPTION FACTOR SITE-2 PROTEASE"/>
    <property type="match status" value="1"/>
</dbReference>
<dbReference type="Proteomes" id="UP000197007">
    <property type="component" value="Chromosome"/>
</dbReference>
<dbReference type="AlphaFoldDB" id="A0A1Z4BKY9"/>
<evidence type="ECO:0000256" key="1">
    <source>
        <dbReference type="SAM" id="Phobius"/>
    </source>
</evidence>